<evidence type="ECO:0000313" key="2">
    <source>
        <dbReference type="Proteomes" id="UP000275078"/>
    </source>
</evidence>
<dbReference type="AlphaFoldDB" id="A0A3N4HIE2"/>
<evidence type="ECO:0000313" key="1">
    <source>
        <dbReference type="EMBL" id="RPA73715.1"/>
    </source>
</evidence>
<keyword evidence="2" id="KW-1185">Reference proteome</keyword>
<gene>
    <name evidence="1" type="ORF">BJ508DRAFT_333849</name>
</gene>
<reference evidence="1 2" key="1">
    <citation type="journal article" date="2018" name="Nat. Ecol. Evol.">
        <title>Pezizomycetes genomes reveal the molecular basis of ectomycorrhizal truffle lifestyle.</title>
        <authorList>
            <person name="Murat C."/>
            <person name="Payen T."/>
            <person name="Noel B."/>
            <person name="Kuo A."/>
            <person name="Morin E."/>
            <person name="Chen J."/>
            <person name="Kohler A."/>
            <person name="Krizsan K."/>
            <person name="Balestrini R."/>
            <person name="Da Silva C."/>
            <person name="Montanini B."/>
            <person name="Hainaut M."/>
            <person name="Levati E."/>
            <person name="Barry K.W."/>
            <person name="Belfiori B."/>
            <person name="Cichocki N."/>
            <person name="Clum A."/>
            <person name="Dockter R.B."/>
            <person name="Fauchery L."/>
            <person name="Guy J."/>
            <person name="Iotti M."/>
            <person name="Le Tacon F."/>
            <person name="Lindquist E.A."/>
            <person name="Lipzen A."/>
            <person name="Malagnac F."/>
            <person name="Mello A."/>
            <person name="Molinier V."/>
            <person name="Miyauchi S."/>
            <person name="Poulain J."/>
            <person name="Riccioni C."/>
            <person name="Rubini A."/>
            <person name="Sitrit Y."/>
            <person name="Splivallo R."/>
            <person name="Traeger S."/>
            <person name="Wang M."/>
            <person name="Zifcakova L."/>
            <person name="Wipf D."/>
            <person name="Zambonelli A."/>
            <person name="Paolocci F."/>
            <person name="Nowrousian M."/>
            <person name="Ottonello S."/>
            <person name="Baldrian P."/>
            <person name="Spatafora J.W."/>
            <person name="Henrissat B."/>
            <person name="Nagy L.G."/>
            <person name="Aury J.M."/>
            <person name="Wincker P."/>
            <person name="Grigoriev I.V."/>
            <person name="Bonfante P."/>
            <person name="Martin F.M."/>
        </authorList>
    </citation>
    <scope>NUCLEOTIDE SEQUENCE [LARGE SCALE GENOMIC DNA]</scope>
    <source>
        <strain evidence="1 2">RN42</strain>
    </source>
</reference>
<accession>A0A3N4HIE2</accession>
<sequence>MPPNRKQPTSSQLSWESRIRRLRTRQANHLIKNNTLCERLKAFYEEFEHDHPGSGAGIMTTRMPHPPDFGATPLNSATILSAETEFAKLEQEFDDTRMKLIMLEIVHDDIKEKGLEACVAEGKKMVEDSGQTVEKADAEMIREGGPYIEWLLNSMRTGTN</sequence>
<organism evidence="1 2">
    <name type="scientific">Ascobolus immersus RN42</name>
    <dbReference type="NCBI Taxonomy" id="1160509"/>
    <lineage>
        <taxon>Eukaryota</taxon>
        <taxon>Fungi</taxon>
        <taxon>Dikarya</taxon>
        <taxon>Ascomycota</taxon>
        <taxon>Pezizomycotina</taxon>
        <taxon>Pezizomycetes</taxon>
        <taxon>Pezizales</taxon>
        <taxon>Ascobolaceae</taxon>
        <taxon>Ascobolus</taxon>
    </lineage>
</organism>
<proteinExistence type="predicted"/>
<name>A0A3N4HIE2_ASCIM</name>
<protein>
    <submittedName>
        <fullName evidence="1">Uncharacterized protein</fullName>
    </submittedName>
</protein>
<dbReference type="EMBL" id="ML119813">
    <property type="protein sequence ID" value="RPA73715.1"/>
    <property type="molecule type" value="Genomic_DNA"/>
</dbReference>
<dbReference type="Proteomes" id="UP000275078">
    <property type="component" value="Unassembled WGS sequence"/>
</dbReference>